<dbReference type="InterPro" id="IPR011001">
    <property type="entry name" value="Saposin-like"/>
</dbReference>
<name>A0A8S9YVB9_9TREM</name>
<protein>
    <recommendedName>
        <fullName evidence="3">Saposin B-type domain-containing protein</fullName>
    </recommendedName>
</protein>
<feature type="signal peptide" evidence="2">
    <location>
        <begin position="1"/>
        <end position="17"/>
    </location>
</feature>
<feature type="domain" description="Saposin B-type" evidence="3">
    <location>
        <begin position="24"/>
        <end position="111"/>
    </location>
</feature>
<evidence type="ECO:0000313" key="5">
    <source>
        <dbReference type="Proteomes" id="UP000822476"/>
    </source>
</evidence>
<dbReference type="AlphaFoldDB" id="A0A8S9YVB9"/>
<evidence type="ECO:0000313" key="4">
    <source>
        <dbReference type="EMBL" id="KAF7257003.1"/>
    </source>
</evidence>
<proteinExistence type="predicted"/>
<dbReference type="InterPro" id="IPR008139">
    <property type="entry name" value="SaposinB_dom"/>
</dbReference>
<sequence>MLVQVILFSMLMVGSLGQEYGDTSDFVCYACENVMELIKLHLMSDDTRKFVEEDLVKLCHLIPAPEIASGCSTFVTEALDAYIARVGKEINVHQSCVVSVTILVYDCNEHVQGISLSADCVWYDMFKFCGLLRK</sequence>
<dbReference type="EMBL" id="JTDE01002706">
    <property type="protein sequence ID" value="KAF7257003.1"/>
    <property type="molecule type" value="Genomic_DNA"/>
</dbReference>
<keyword evidence="1" id="KW-1015">Disulfide bond</keyword>
<dbReference type="OrthoDB" id="10345476at2759"/>
<evidence type="ECO:0000256" key="2">
    <source>
        <dbReference type="SAM" id="SignalP"/>
    </source>
</evidence>
<dbReference type="Proteomes" id="UP000822476">
    <property type="component" value="Unassembled WGS sequence"/>
</dbReference>
<comment type="caution">
    <text evidence="4">The sequence shown here is derived from an EMBL/GenBank/DDBJ whole genome shotgun (WGS) entry which is preliminary data.</text>
</comment>
<dbReference type="SUPFAM" id="SSF47862">
    <property type="entry name" value="Saposin"/>
    <property type="match status" value="1"/>
</dbReference>
<evidence type="ECO:0000256" key="1">
    <source>
        <dbReference type="ARBA" id="ARBA00023157"/>
    </source>
</evidence>
<accession>A0A8S9YVB9</accession>
<reference evidence="4" key="1">
    <citation type="submission" date="2019-07" db="EMBL/GenBank/DDBJ databases">
        <title>Annotation for the trematode Paragonimus miyazaki's.</title>
        <authorList>
            <person name="Choi Y.-J."/>
        </authorList>
    </citation>
    <scope>NUCLEOTIDE SEQUENCE</scope>
    <source>
        <strain evidence="4">Japan</strain>
    </source>
</reference>
<organism evidence="4 5">
    <name type="scientific">Paragonimus skrjabini miyazakii</name>
    <dbReference type="NCBI Taxonomy" id="59628"/>
    <lineage>
        <taxon>Eukaryota</taxon>
        <taxon>Metazoa</taxon>
        <taxon>Spiralia</taxon>
        <taxon>Lophotrochozoa</taxon>
        <taxon>Platyhelminthes</taxon>
        <taxon>Trematoda</taxon>
        <taxon>Digenea</taxon>
        <taxon>Plagiorchiida</taxon>
        <taxon>Troglotremata</taxon>
        <taxon>Troglotrematidae</taxon>
        <taxon>Paragonimus</taxon>
    </lineage>
</organism>
<gene>
    <name evidence="4" type="ORF">EG68_06216</name>
</gene>
<evidence type="ECO:0000259" key="3">
    <source>
        <dbReference type="PROSITE" id="PS50015"/>
    </source>
</evidence>
<dbReference type="PROSITE" id="PS50015">
    <property type="entry name" value="SAP_B"/>
    <property type="match status" value="1"/>
</dbReference>
<keyword evidence="2" id="KW-0732">Signal</keyword>
<dbReference type="Gene3D" id="1.10.225.10">
    <property type="entry name" value="Saposin-like"/>
    <property type="match status" value="1"/>
</dbReference>
<keyword evidence="5" id="KW-1185">Reference proteome</keyword>
<feature type="chain" id="PRO_5035872802" description="Saposin B-type domain-containing protein" evidence="2">
    <location>
        <begin position="18"/>
        <end position="134"/>
    </location>
</feature>